<organism evidence="1 2">
    <name type="scientific">Ixodes persulcatus</name>
    <name type="common">Taiga tick</name>
    <dbReference type="NCBI Taxonomy" id="34615"/>
    <lineage>
        <taxon>Eukaryota</taxon>
        <taxon>Metazoa</taxon>
        <taxon>Ecdysozoa</taxon>
        <taxon>Arthropoda</taxon>
        <taxon>Chelicerata</taxon>
        <taxon>Arachnida</taxon>
        <taxon>Acari</taxon>
        <taxon>Parasitiformes</taxon>
        <taxon>Ixodida</taxon>
        <taxon>Ixodoidea</taxon>
        <taxon>Ixodidae</taxon>
        <taxon>Ixodinae</taxon>
        <taxon>Ixodes</taxon>
    </lineage>
</organism>
<name>A0AC60Q533_IXOPE</name>
<evidence type="ECO:0000313" key="1">
    <source>
        <dbReference type="EMBL" id="KAG0428729.1"/>
    </source>
</evidence>
<protein>
    <submittedName>
        <fullName evidence="1">Uncharacterized protein</fullName>
    </submittedName>
</protein>
<dbReference type="Proteomes" id="UP000805193">
    <property type="component" value="Unassembled WGS sequence"/>
</dbReference>
<dbReference type="EMBL" id="JABSTQ010009489">
    <property type="protein sequence ID" value="KAG0428729.1"/>
    <property type="molecule type" value="Genomic_DNA"/>
</dbReference>
<comment type="caution">
    <text evidence="1">The sequence shown here is derived from an EMBL/GenBank/DDBJ whole genome shotgun (WGS) entry which is preliminary data.</text>
</comment>
<proteinExistence type="predicted"/>
<feature type="non-terminal residue" evidence="1">
    <location>
        <position position="1"/>
    </location>
</feature>
<evidence type="ECO:0000313" key="2">
    <source>
        <dbReference type="Proteomes" id="UP000805193"/>
    </source>
</evidence>
<accession>A0AC60Q533</accession>
<reference evidence="1 2" key="1">
    <citation type="journal article" date="2020" name="Cell">
        <title>Large-Scale Comparative Analyses of Tick Genomes Elucidate Their Genetic Diversity and Vector Capacities.</title>
        <authorList>
            <consortium name="Tick Genome and Microbiome Consortium (TIGMIC)"/>
            <person name="Jia N."/>
            <person name="Wang J."/>
            <person name="Shi W."/>
            <person name="Du L."/>
            <person name="Sun Y."/>
            <person name="Zhan W."/>
            <person name="Jiang J.F."/>
            <person name="Wang Q."/>
            <person name="Zhang B."/>
            <person name="Ji P."/>
            <person name="Bell-Sakyi L."/>
            <person name="Cui X.M."/>
            <person name="Yuan T.T."/>
            <person name="Jiang B.G."/>
            <person name="Yang W.F."/>
            <person name="Lam T.T."/>
            <person name="Chang Q.C."/>
            <person name="Ding S.J."/>
            <person name="Wang X.J."/>
            <person name="Zhu J.G."/>
            <person name="Ruan X.D."/>
            <person name="Zhao L."/>
            <person name="Wei J.T."/>
            <person name="Ye R.Z."/>
            <person name="Que T.C."/>
            <person name="Du C.H."/>
            <person name="Zhou Y.H."/>
            <person name="Cheng J.X."/>
            <person name="Dai P.F."/>
            <person name="Guo W.B."/>
            <person name="Han X.H."/>
            <person name="Huang E.J."/>
            <person name="Li L.F."/>
            <person name="Wei W."/>
            <person name="Gao Y.C."/>
            <person name="Liu J.Z."/>
            <person name="Shao H.Z."/>
            <person name="Wang X."/>
            <person name="Wang C.C."/>
            <person name="Yang T.C."/>
            <person name="Huo Q.B."/>
            <person name="Li W."/>
            <person name="Chen H.Y."/>
            <person name="Chen S.E."/>
            <person name="Zhou L.G."/>
            <person name="Ni X.B."/>
            <person name="Tian J.H."/>
            <person name="Sheng Y."/>
            <person name="Liu T."/>
            <person name="Pan Y.S."/>
            <person name="Xia L.Y."/>
            <person name="Li J."/>
            <person name="Zhao F."/>
            <person name="Cao W.C."/>
        </authorList>
    </citation>
    <scope>NUCLEOTIDE SEQUENCE [LARGE SCALE GENOMIC DNA]</scope>
    <source>
        <tissue evidence="1">Larvae</tissue>
    </source>
</reference>
<gene>
    <name evidence="1" type="ORF">HPB47_024288</name>
</gene>
<sequence>VTRTLTQIDNLLRDENTTELDLRLQLDYLLQKESDLIRLDHDIQTSTSDDDLEGAEEYRLRISHSLTRVRHALDSQVSVPQAHNPQISRPTSLSTEPSPAVFLQLRPQGAAGRSPYRNCRYRLLPGAVATGRGSGIISIVHTNSELPPIEKFKYLLTYLTDDAKRAVEGIRLSEQNYDLAVQTLQDRLGRRDILIDDHIDRLLSLTAVNSSTNAVQLRKLYDAIRFRTTSLQGLDVPPSNYAVVLHRVLMRCLPADLTILYRQKLKEAALTPSADTPDMRPEEEVRVIMLFLQTQVEIREDVQIEHPCHSPRCGSSPIPSLESVQASHPSALTLSTEAIGYRVATCPLYDTT</sequence>
<keyword evidence="2" id="KW-1185">Reference proteome</keyword>